<evidence type="ECO:0000256" key="1">
    <source>
        <dbReference type="ARBA" id="ARBA00004123"/>
    </source>
</evidence>
<comment type="similarity">
    <text evidence="2">Belongs to the ARR family. Type-B subfamily.</text>
</comment>
<organism evidence="15 16">
    <name type="scientific">Capsella rubella</name>
    <dbReference type="NCBI Taxonomy" id="81985"/>
    <lineage>
        <taxon>Eukaryota</taxon>
        <taxon>Viridiplantae</taxon>
        <taxon>Streptophyta</taxon>
        <taxon>Embryophyta</taxon>
        <taxon>Tracheophyta</taxon>
        <taxon>Spermatophyta</taxon>
        <taxon>Magnoliopsida</taxon>
        <taxon>eudicotyledons</taxon>
        <taxon>Gunneridae</taxon>
        <taxon>Pentapetalae</taxon>
        <taxon>rosids</taxon>
        <taxon>malvids</taxon>
        <taxon>Brassicales</taxon>
        <taxon>Brassicaceae</taxon>
        <taxon>Camelineae</taxon>
        <taxon>Capsella</taxon>
    </lineage>
</organism>
<comment type="subcellular location">
    <subcellularLocation>
        <location evidence="1">Nucleus</location>
    </subcellularLocation>
</comment>
<keyword evidence="10" id="KW-0539">Nucleus</keyword>
<dbReference type="SUPFAM" id="SSF46689">
    <property type="entry name" value="Homeodomain-like"/>
    <property type="match status" value="1"/>
</dbReference>
<keyword evidence="5" id="KW-0902">Two-component regulatory system</keyword>
<dbReference type="Pfam" id="PF00249">
    <property type="entry name" value="Myb_DNA-binding"/>
    <property type="match status" value="1"/>
</dbReference>
<dbReference type="GO" id="GO:0000160">
    <property type="term" value="P:phosphorelay signal transduction system"/>
    <property type="evidence" value="ECO:0007669"/>
    <property type="project" value="UniProtKB-KW"/>
</dbReference>
<dbReference type="InterPro" id="IPR006447">
    <property type="entry name" value="Myb_dom_plants"/>
</dbReference>
<dbReference type="GO" id="GO:0009736">
    <property type="term" value="P:cytokinin-activated signaling pathway"/>
    <property type="evidence" value="ECO:0007669"/>
    <property type="project" value="UniProtKB-KW"/>
</dbReference>
<evidence type="ECO:0000256" key="10">
    <source>
        <dbReference type="ARBA" id="ARBA00023242"/>
    </source>
</evidence>
<evidence type="ECO:0000256" key="2">
    <source>
        <dbReference type="ARBA" id="ARBA00006015"/>
    </source>
</evidence>
<proteinExistence type="inferred from homology"/>
<evidence type="ECO:0000256" key="8">
    <source>
        <dbReference type="ARBA" id="ARBA00023159"/>
    </source>
</evidence>
<dbReference type="PANTHER" id="PTHR43874">
    <property type="entry name" value="TWO-COMPONENT RESPONSE REGULATOR"/>
    <property type="match status" value="1"/>
</dbReference>
<evidence type="ECO:0000313" key="16">
    <source>
        <dbReference type="Proteomes" id="UP000029121"/>
    </source>
</evidence>
<keyword evidence="6" id="KW-0805">Transcription regulation</keyword>
<dbReference type="AlphaFoldDB" id="R0H786"/>
<dbReference type="Proteomes" id="UP000029121">
    <property type="component" value="Unassembled WGS sequence"/>
</dbReference>
<feature type="region of interest" description="Disordered" evidence="12">
    <location>
        <begin position="252"/>
        <end position="277"/>
    </location>
</feature>
<dbReference type="InterPro" id="IPR045279">
    <property type="entry name" value="ARR-like"/>
</dbReference>
<feature type="region of interest" description="Disordered" evidence="12">
    <location>
        <begin position="427"/>
        <end position="449"/>
    </location>
</feature>
<dbReference type="GO" id="GO:0005634">
    <property type="term" value="C:nucleus"/>
    <property type="evidence" value="ECO:0007669"/>
    <property type="project" value="UniProtKB-SubCell"/>
</dbReference>
<dbReference type="InterPro" id="IPR011006">
    <property type="entry name" value="CheY-like_superfamily"/>
</dbReference>
<evidence type="ECO:0000256" key="3">
    <source>
        <dbReference type="ARBA" id="ARBA00022553"/>
    </source>
</evidence>
<evidence type="ECO:0000256" key="6">
    <source>
        <dbReference type="ARBA" id="ARBA00023015"/>
    </source>
</evidence>
<dbReference type="EMBL" id="KB870809">
    <property type="protein sequence ID" value="EOA25154.1"/>
    <property type="molecule type" value="Genomic_DNA"/>
</dbReference>
<dbReference type="InterPro" id="IPR001789">
    <property type="entry name" value="Sig_transdc_resp-reg_receiver"/>
</dbReference>
<dbReference type="FunFam" id="1.10.10.60:FF:000007">
    <property type="entry name" value="Two-component response regulator"/>
    <property type="match status" value="1"/>
</dbReference>
<evidence type="ECO:0000256" key="4">
    <source>
        <dbReference type="ARBA" id="ARBA00022864"/>
    </source>
</evidence>
<dbReference type="GO" id="GO:0003677">
    <property type="term" value="F:DNA binding"/>
    <property type="evidence" value="ECO:0007669"/>
    <property type="project" value="UniProtKB-KW"/>
</dbReference>
<keyword evidence="16" id="KW-1185">Reference proteome</keyword>
<dbReference type="eggNOG" id="KOG1601">
    <property type="taxonomic scope" value="Eukaryota"/>
</dbReference>
<evidence type="ECO:0000259" key="14">
    <source>
        <dbReference type="PROSITE" id="PS51294"/>
    </source>
</evidence>
<keyword evidence="3 11" id="KW-0597">Phosphoprotein</keyword>
<evidence type="ECO:0000256" key="7">
    <source>
        <dbReference type="ARBA" id="ARBA00023125"/>
    </source>
</evidence>
<protein>
    <recommendedName>
        <fullName evidence="17">Two-component response regulator</fullName>
    </recommendedName>
</protein>
<reference evidence="16" key="1">
    <citation type="journal article" date="2013" name="Nat. Genet.">
        <title>The Capsella rubella genome and the genomic consequences of rapid mating system evolution.</title>
        <authorList>
            <person name="Slotte T."/>
            <person name="Hazzouri K.M."/>
            <person name="Agren J.A."/>
            <person name="Koenig D."/>
            <person name="Maumus F."/>
            <person name="Guo Y.L."/>
            <person name="Steige K."/>
            <person name="Platts A.E."/>
            <person name="Escobar J.S."/>
            <person name="Newman L.K."/>
            <person name="Wang W."/>
            <person name="Mandakova T."/>
            <person name="Vello E."/>
            <person name="Smith L.M."/>
            <person name="Henz S.R."/>
            <person name="Steffen J."/>
            <person name="Takuno S."/>
            <person name="Brandvain Y."/>
            <person name="Coop G."/>
            <person name="Andolfatto P."/>
            <person name="Hu T.T."/>
            <person name="Blanchette M."/>
            <person name="Clark R.M."/>
            <person name="Quesneville H."/>
            <person name="Nordborg M."/>
            <person name="Gaut B.S."/>
            <person name="Lysak M.A."/>
            <person name="Jenkins J."/>
            <person name="Grimwood J."/>
            <person name="Chapman J."/>
            <person name="Prochnik S."/>
            <person name="Shu S."/>
            <person name="Rokhsar D."/>
            <person name="Schmutz J."/>
            <person name="Weigel D."/>
            <person name="Wright S.I."/>
        </authorList>
    </citation>
    <scope>NUCLEOTIDE SEQUENCE [LARGE SCALE GENOMIC DNA]</scope>
    <source>
        <strain evidence="16">cv. Monte Gargano</strain>
    </source>
</reference>
<dbReference type="SMART" id="SM00448">
    <property type="entry name" value="REC"/>
    <property type="match status" value="1"/>
</dbReference>
<name>R0H786_9BRAS</name>
<keyword evidence="9" id="KW-0804">Transcription</keyword>
<evidence type="ECO:0000256" key="5">
    <source>
        <dbReference type="ARBA" id="ARBA00023012"/>
    </source>
</evidence>
<sequence>MAVTISASSLHDWLYTSNIAISSLYPYSSSSSSPPTSSLTLLRAQHRNAFEAALLSAANATTGGTVNRGFHLFNTHTKAYSFLHLQMAISDQFPTGLRILVVDDDTSCLFILEKMLLRLMYQVTICSQADVALTLLRERKDCFDLVLSDVHMPGMNGYKLLQQVGLEMDLPVIMMSVDGRTTTVMTGINHGACDYLIKPIRPEELKNIWQHVVRRKCTMNKELGNSQVLEDNKNSGSVETVYSASECSEGSLMKRKKKKRSVDREDNEDDENSKKSSRVVWSIELHQQFVNAVNQLGIDKAVPKRILELMNVPGLSRENVASHLQKFRLYLKRLSGVASQSKDTECIKRYENIQAMVSSGQLHPQTLAALFGQPVENHLSASFGVWIPNDDLGSGRSHIQNFAVDVSSTSDRPVSVTTSMAVHGLSSSANFSQKGDADNSNRDHRIRQGYGSNVNEESWILGKCSRQRH</sequence>
<evidence type="ECO:0008006" key="17">
    <source>
        <dbReference type="Google" id="ProtNLM"/>
    </source>
</evidence>
<dbReference type="Gene3D" id="3.40.50.2300">
    <property type="match status" value="1"/>
</dbReference>
<evidence type="ECO:0000256" key="9">
    <source>
        <dbReference type="ARBA" id="ARBA00023163"/>
    </source>
</evidence>
<evidence type="ECO:0000256" key="12">
    <source>
        <dbReference type="SAM" id="MobiDB-lite"/>
    </source>
</evidence>
<evidence type="ECO:0000259" key="13">
    <source>
        <dbReference type="PROSITE" id="PS50110"/>
    </source>
</evidence>
<dbReference type="InterPro" id="IPR001005">
    <property type="entry name" value="SANT/Myb"/>
</dbReference>
<evidence type="ECO:0000256" key="11">
    <source>
        <dbReference type="PROSITE-ProRule" id="PRU00169"/>
    </source>
</evidence>
<dbReference type="STRING" id="81985.R0H786"/>
<dbReference type="PROSITE" id="PS51294">
    <property type="entry name" value="HTH_MYB"/>
    <property type="match status" value="1"/>
</dbReference>
<feature type="modified residue" description="4-aspartylphosphate" evidence="11">
    <location>
        <position position="149"/>
    </location>
</feature>
<dbReference type="Pfam" id="PF00072">
    <property type="entry name" value="Response_reg"/>
    <property type="match status" value="1"/>
</dbReference>
<dbReference type="InterPro" id="IPR009057">
    <property type="entry name" value="Homeodomain-like_sf"/>
</dbReference>
<evidence type="ECO:0000313" key="15">
    <source>
        <dbReference type="EMBL" id="EOA25154.1"/>
    </source>
</evidence>
<keyword evidence="8" id="KW-0010">Activator</keyword>
<feature type="domain" description="HTH myb-type" evidence="14">
    <location>
        <begin position="273"/>
        <end position="332"/>
    </location>
</feature>
<dbReference type="Gene3D" id="1.10.10.60">
    <property type="entry name" value="Homeodomain-like"/>
    <property type="match status" value="1"/>
</dbReference>
<dbReference type="SUPFAM" id="SSF52172">
    <property type="entry name" value="CheY-like"/>
    <property type="match status" value="1"/>
</dbReference>
<dbReference type="PANTHER" id="PTHR43874:SF123">
    <property type="entry name" value="TWO-COMPONENT RESPONSE REGULATOR ARR14"/>
    <property type="match status" value="1"/>
</dbReference>
<gene>
    <name evidence="15" type="ORF">CARUB_v10018465mg</name>
</gene>
<feature type="domain" description="Response regulatory" evidence="13">
    <location>
        <begin position="98"/>
        <end position="213"/>
    </location>
</feature>
<dbReference type="NCBIfam" id="TIGR01557">
    <property type="entry name" value="myb_SHAQKYF"/>
    <property type="match status" value="1"/>
</dbReference>
<dbReference type="InterPro" id="IPR017930">
    <property type="entry name" value="Myb_dom"/>
</dbReference>
<dbReference type="PROSITE" id="PS50110">
    <property type="entry name" value="RESPONSE_REGULATORY"/>
    <property type="match status" value="1"/>
</dbReference>
<accession>R0H786</accession>
<keyword evidence="4" id="KW-0932">Cytokinin signaling pathway</keyword>
<keyword evidence="7" id="KW-0238">DNA-binding</keyword>
<dbReference type="CDD" id="cd17584">
    <property type="entry name" value="REC_typeB_ARR-like"/>
    <property type="match status" value="1"/>
</dbReference>
<dbReference type="FunFam" id="3.40.50.2300:FF:000408">
    <property type="entry name" value="Two-component response regulator"/>
    <property type="match status" value="1"/>
</dbReference>